<dbReference type="InterPro" id="IPR013324">
    <property type="entry name" value="RNA_pol_sigma_r3/r4-like"/>
</dbReference>
<proteinExistence type="inferred from homology"/>
<dbReference type="Proteomes" id="UP000243799">
    <property type="component" value="Unassembled WGS sequence"/>
</dbReference>
<dbReference type="CDD" id="cd06171">
    <property type="entry name" value="Sigma70_r4"/>
    <property type="match status" value="1"/>
</dbReference>
<keyword evidence="4 6" id="KW-0238">DNA-binding</keyword>
<keyword evidence="10" id="KW-1185">Reference proteome</keyword>
<dbReference type="SUPFAM" id="SSF88659">
    <property type="entry name" value="Sigma3 and sigma4 domains of RNA polymerase sigma factors"/>
    <property type="match status" value="2"/>
</dbReference>
<keyword evidence="2 6" id="KW-0805">Transcription regulation</keyword>
<dbReference type="NCBIfam" id="TIGR02937">
    <property type="entry name" value="sigma70-ECF"/>
    <property type="match status" value="1"/>
</dbReference>
<keyword evidence="5 6" id="KW-0804">Transcription</keyword>
<dbReference type="PROSITE" id="PS00715">
    <property type="entry name" value="SIGMA70_1"/>
    <property type="match status" value="1"/>
</dbReference>
<dbReference type="PANTHER" id="PTHR30603">
    <property type="entry name" value="RNA POLYMERASE SIGMA FACTOR RPO"/>
    <property type="match status" value="1"/>
</dbReference>
<dbReference type="GO" id="GO:0006352">
    <property type="term" value="P:DNA-templated transcription initiation"/>
    <property type="evidence" value="ECO:0007669"/>
    <property type="project" value="InterPro"/>
</dbReference>
<evidence type="ECO:0000256" key="2">
    <source>
        <dbReference type="ARBA" id="ARBA00023015"/>
    </source>
</evidence>
<dbReference type="STRING" id="490629.SAMN05216266_11085"/>
<dbReference type="SUPFAM" id="SSF88946">
    <property type="entry name" value="Sigma2 domain of RNA polymerase sigma factors"/>
    <property type="match status" value="1"/>
</dbReference>
<dbReference type="Gene3D" id="1.10.601.10">
    <property type="entry name" value="RNA Polymerase Primary Sigma Factor"/>
    <property type="match status" value="1"/>
</dbReference>
<dbReference type="Pfam" id="PF04545">
    <property type="entry name" value="Sigma70_r4"/>
    <property type="match status" value="1"/>
</dbReference>
<evidence type="ECO:0000259" key="7">
    <source>
        <dbReference type="PROSITE" id="PS00715"/>
    </source>
</evidence>
<dbReference type="InterPro" id="IPR036388">
    <property type="entry name" value="WH-like_DNA-bd_sf"/>
</dbReference>
<sequence length="310" mass="35307">MAETRDDIEEPVVSIDLVGTYLHGISRTRLLTRSEEATLARRIEAGLYADRLLSEGQDRYDEAELRIVAQDGRAAKKRLLEANLRLVVSIAKRYTGRGLALLDLIQEGNIGLIRAVEKFDYTPGFKFSTYATWWIRQAITRAMAEQSRTIRIPLRVVEKVNRVNRTRRAMSIQLQREPTHSEIAEELAVPVHEVLELLSFEQEPLSLDQDFGEATNRPLAEQIANDSRPDSADTISNRVLRREVDGLLARLTPREQHMLRLRFGLDGSRPRTLDEVGRECGVTRERVRQIEKRTLAKLRTPSSDELATAS</sequence>
<keyword evidence="3 6" id="KW-0731">Sigma factor</keyword>
<feature type="domain" description="RNA polymerase sigma-70" evidence="7">
    <location>
        <begin position="103"/>
        <end position="116"/>
    </location>
</feature>
<dbReference type="Gene3D" id="1.10.10.10">
    <property type="entry name" value="Winged helix-like DNA-binding domain superfamily/Winged helix DNA-binding domain"/>
    <property type="match status" value="2"/>
</dbReference>
<dbReference type="InterPro" id="IPR007627">
    <property type="entry name" value="RNA_pol_sigma70_r2"/>
</dbReference>
<dbReference type="InterPro" id="IPR000943">
    <property type="entry name" value="RNA_pol_sigma70"/>
</dbReference>
<dbReference type="GO" id="GO:0016987">
    <property type="term" value="F:sigma factor activity"/>
    <property type="evidence" value="ECO:0007669"/>
    <property type="project" value="UniProtKB-KW"/>
</dbReference>
<dbReference type="PANTHER" id="PTHR30603:SF60">
    <property type="entry name" value="RNA POLYMERASE SIGMA FACTOR RPOD"/>
    <property type="match status" value="1"/>
</dbReference>
<dbReference type="RefSeq" id="WP_245788429.1">
    <property type="nucleotide sequence ID" value="NZ_FOKG01000010.1"/>
</dbReference>
<evidence type="ECO:0000256" key="4">
    <source>
        <dbReference type="ARBA" id="ARBA00023125"/>
    </source>
</evidence>
<dbReference type="InterPro" id="IPR014284">
    <property type="entry name" value="RNA_pol_sigma-70_dom"/>
</dbReference>
<dbReference type="Pfam" id="PF00140">
    <property type="entry name" value="Sigma70_r1_2"/>
    <property type="match status" value="1"/>
</dbReference>
<evidence type="ECO:0000313" key="10">
    <source>
        <dbReference type="Proteomes" id="UP000243799"/>
    </source>
</evidence>
<evidence type="ECO:0000256" key="5">
    <source>
        <dbReference type="ARBA" id="ARBA00023163"/>
    </source>
</evidence>
<dbReference type="InterPro" id="IPR007630">
    <property type="entry name" value="RNA_pol_sigma70_r4"/>
</dbReference>
<dbReference type="InterPro" id="IPR013325">
    <property type="entry name" value="RNA_pol_sigma_r2"/>
</dbReference>
<dbReference type="InterPro" id="IPR050239">
    <property type="entry name" value="Sigma-70_RNA_pol_init_factors"/>
</dbReference>
<dbReference type="FunFam" id="1.10.601.10:FF:000001">
    <property type="entry name" value="RNA polymerase sigma factor SigA"/>
    <property type="match status" value="1"/>
</dbReference>
<dbReference type="PROSITE" id="PS00716">
    <property type="entry name" value="SIGMA70_2"/>
    <property type="match status" value="1"/>
</dbReference>
<evidence type="ECO:0000256" key="1">
    <source>
        <dbReference type="ARBA" id="ARBA00007788"/>
    </source>
</evidence>
<dbReference type="PRINTS" id="PR00046">
    <property type="entry name" value="SIGMA70FCT"/>
</dbReference>
<feature type="domain" description="RNA polymerase sigma-70" evidence="8">
    <location>
        <begin position="272"/>
        <end position="298"/>
    </location>
</feature>
<accession>A0A1I1ASN2</accession>
<evidence type="ECO:0000313" key="9">
    <source>
        <dbReference type="EMBL" id="SFB40532.1"/>
    </source>
</evidence>
<organism evidence="9 10">
    <name type="scientific">Amycolatopsis marina</name>
    <dbReference type="NCBI Taxonomy" id="490629"/>
    <lineage>
        <taxon>Bacteria</taxon>
        <taxon>Bacillati</taxon>
        <taxon>Actinomycetota</taxon>
        <taxon>Actinomycetes</taxon>
        <taxon>Pseudonocardiales</taxon>
        <taxon>Pseudonocardiaceae</taxon>
        <taxon>Amycolatopsis</taxon>
    </lineage>
</organism>
<evidence type="ECO:0000256" key="6">
    <source>
        <dbReference type="RuleBase" id="RU362124"/>
    </source>
</evidence>
<dbReference type="GO" id="GO:0003677">
    <property type="term" value="F:DNA binding"/>
    <property type="evidence" value="ECO:0007669"/>
    <property type="project" value="UniProtKB-KW"/>
</dbReference>
<dbReference type="InterPro" id="IPR009042">
    <property type="entry name" value="RNA_pol_sigma70_r1_2"/>
</dbReference>
<gene>
    <name evidence="9" type="ORF">SAMN05216266_11085</name>
</gene>
<evidence type="ECO:0000259" key="8">
    <source>
        <dbReference type="PROSITE" id="PS00716"/>
    </source>
</evidence>
<dbReference type="Pfam" id="PF04539">
    <property type="entry name" value="Sigma70_r3"/>
    <property type="match status" value="1"/>
</dbReference>
<evidence type="ECO:0000256" key="3">
    <source>
        <dbReference type="ARBA" id="ARBA00023082"/>
    </source>
</evidence>
<dbReference type="Pfam" id="PF04542">
    <property type="entry name" value="Sigma70_r2"/>
    <property type="match status" value="1"/>
</dbReference>
<protein>
    <recommendedName>
        <fullName evidence="6">RNA polymerase sigma factor</fullName>
    </recommendedName>
</protein>
<comment type="similarity">
    <text evidence="1 6">Belongs to the sigma-70 factor family.</text>
</comment>
<dbReference type="InterPro" id="IPR007624">
    <property type="entry name" value="RNA_pol_sigma70_r3"/>
</dbReference>
<comment type="function">
    <text evidence="6">Sigma factors are initiation factors that promote the attachment of RNA polymerase to specific initiation sites and are then released.</text>
</comment>
<dbReference type="EMBL" id="FOKG01000010">
    <property type="protein sequence ID" value="SFB40532.1"/>
    <property type="molecule type" value="Genomic_DNA"/>
</dbReference>
<dbReference type="AlphaFoldDB" id="A0A1I1ASN2"/>
<name>A0A1I1ASN2_9PSEU</name>
<reference evidence="10" key="1">
    <citation type="submission" date="2016-10" db="EMBL/GenBank/DDBJ databases">
        <authorList>
            <person name="Varghese N."/>
            <person name="Submissions S."/>
        </authorList>
    </citation>
    <scope>NUCLEOTIDE SEQUENCE [LARGE SCALE GENOMIC DNA]</scope>
    <source>
        <strain evidence="10">CGMCC 4.3568</strain>
    </source>
</reference>